<evidence type="ECO:0000313" key="2">
    <source>
        <dbReference type="EMBL" id="HAE27098.1"/>
    </source>
</evidence>
<dbReference type="SUPFAM" id="SSF51735">
    <property type="entry name" value="NAD(P)-binding Rossmann-fold domains"/>
    <property type="match status" value="1"/>
</dbReference>
<comment type="caution">
    <text evidence="2">The sequence shown here is derived from an EMBL/GenBank/DDBJ whole genome shotgun (WGS) entry which is preliminary data.</text>
</comment>
<protein>
    <recommendedName>
        <fullName evidence="1">NAD-dependent epimerase/dehydratase domain-containing protein</fullName>
    </recommendedName>
</protein>
<organism evidence="2 3">
    <name type="scientific">Hyphomonas adhaerens</name>
    <dbReference type="NCBI Taxonomy" id="81029"/>
    <lineage>
        <taxon>Bacteria</taxon>
        <taxon>Pseudomonadati</taxon>
        <taxon>Pseudomonadota</taxon>
        <taxon>Alphaproteobacteria</taxon>
        <taxon>Hyphomonadales</taxon>
        <taxon>Hyphomonadaceae</taxon>
        <taxon>Hyphomonas</taxon>
    </lineage>
</organism>
<dbReference type="EMBL" id="DMAN01000175">
    <property type="protein sequence ID" value="HAE27098.1"/>
    <property type="molecule type" value="Genomic_DNA"/>
</dbReference>
<dbReference type="InterPro" id="IPR036291">
    <property type="entry name" value="NAD(P)-bd_dom_sf"/>
</dbReference>
<feature type="domain" description="NAD-dependent epimerase/dehydratase" evidence="1">
    <location>
        <begin position="11"/>
        <end position="183"/>
    </location>
</feature>
<accession>A0A3B9GXI0</accession>
<reference evidence="2 3" key="1">
    <citation type="journal article" date="2018" name="Nat. Biotechnol.">
        <title>A standardized bacterial taxonomy based on genome phylogeny substantially revises the tree of life.</title>
        <authorList>
            <person name="Parks D.H."/>
            <person name="Chuvochina M."/>
            <person name="Waite D.W."/>
            <person name="Rinke C."/>
            <person name="Skarshewski A."/>
            <person name="Chaumeil P.A."/>
            <person name="Hugenholtz P."/>
        </authorList>
    </citation>
    <scope>NUCLEOTIDE SEQUENCE [LARGE SCALE GENOMIC DNA]</scope>
    <source>
        <strain evidence="2">UBA8733</strain>
    </source>
</reference>
<dbReference type="InterPro" id="IPR001509">
    <property type="entry name" value="Epimerase_deHydtase"/>
</dbReference>
<evidence type="ECO:0000313" key="3">
    <source>
        <dbReference type="Proteomes" id="UP000259610"/>
    </source>
</evidence>
<dbReference type="Pfam" id="PF01370">
    <property type="entry name" value="Epimerase"/>
    <property type="match status" value="1"/>
</dbReference>
<dbReference type="AlphaFoldDB" id="A0A3B9GXI0"/>
<dbReference type="Gene3D" id="3.40.50.720">
    <property type="entry name" value="NAD(P)-binding Rossmann-like Domain"/>
    <property type="match status" value="1"/>
</dbReference>
<name>A0A3B9GXI0_9PROT</name>
<evidence type="ECO:0000259" key="1">
    <source>
        <dbReference type="Pfam" id="PF01370"/>
    </source>
</evidence>
<sequence length="294" mass="32488">GQTLLPYADWLKGDAMNAGEVADAAINADLIVHAVNPPGYRNWRDLALPMLDNTIAAAKAAGARIMFPGTIYNYGPDAFPLLKESTPQNPHTRKGAIRVEMEDRLQRAAGQGTRVLIVRAGDFYGPHSTSNSWFSAGLVKPGQPVKSVTWPGRAGVGHAWAYLPDYGEAVARLVEQDARMAAFETFHFAGHWFEDGRDFAEAIRAAAGVPDAPIRRFPWWLIQGLSPFVRLFRELSEMKYLWDVPGRLDNGKLVQCLGEEPRTSVRAALHTTLEAMGCLPETTRVKTEFNLRDC</sequence>
<feature type="non-terminal residue" evidence="2">
    <location>
        <position position="1"/>
    </location>
</feature>
<gene>
    <name evidence="2" type="ORF">DCG58_08055</name>
</gene>
<proteinExistence type="predicted"/>
<dbReference type="Proteomes" id="UP000259610">
    <property type="component" value="Unassembled WGS sequence"/>
</dbReference>